<dbReference type="AlphaFoldDB" id="A0A3N4LY51"/>
<organism evidence="1 2">
    <name type="scientific">Terfezia boudieri ATCC MYA-4762</name>
    <dbReference type="NCBI Taxonomy" id="1051890"/>
    <lineage>
        <taxon>Eukaryota</taxon>
        <taxon>Fungi</taxon>
        <taxon>Dikarya</taxon>
        <taxon>Ascomycota</taxon>
        <taxon>Pezizomycotina</taxon>
        <taxon>Pezizomycetes</taxon>
        <taxon>Pezizales</taxon>
        <taxon>Pezizaceae</taxon>
        <taxon>Terfezia</taxon>
    </lineage>
</organism>
<gene>
    <name evidence="1" type="ORF">L211DRAFT_833788</name>
</gene>
<keyword evidence="2" id="KW-1185">Reference proteome</keyword>
<protein>
    <submittedName>
        <fullName evidence="1">Uncharacterized protein</fullName>
    </submittedName>
</protein>
<sequence length="260" mass="28920">MWQLIRTTLFRRPILSLFFLTTLLVCTGFLATAYLTAFLTIITLVTGTKSKTRDSISLGQKNIPESGFQYAEFTKNITVGIEGLVGRIDRLFEKQERMEARVRGLIQEIEVMMGDGGALQHALPDSGGAAFPDPLLGSSIHTALTQPLDTLLDKLRSSATSPGFSSNLLEAKTELKAIIKRLDTLTQAINRTGKTGDEIMRYEPDMTEVLKEWKERNEKVMDGFEKIILISEMCLDKEVEGLDMLGSLLDAWKKCIRGGV</sequence>
<reference evidence="1 2" key="1">
    <citation type="journal article" date="2018" name="Nat. Ecol. Evol.">
        <title>Pezizomycetes genomes reveal the molecular basis of ectomycorrhizal truffle lifestyle.</title>
        <authorList>
            <person name="Murat C."/>
            <person name="Payen T."/>
            <person name="Noel B."/>
            <person name="Kuo A."/>
            <person name="Morin E."/>
            <person name="Chen J."/>
            <person name="Kohler A."/>
            <person name="Krizsan K."/>
            <person name="Balestrini R."/>
            <person name="Da Silva C."/>
            <person name="Montanini B."/>
            <person name="Hainaut M."/>
            <person name="Levati E."/>
            <person name="Barry K.W."/>
            <person name="Belfiori B."/>
            <person name="Cichocki N."/>
            <person name="Clum A."/>
            <person name="Dockter R.B."/>
            <person name="Fauchery L."/>
            <person name="Guy J."/>
            <person name="Iotti M."/>
            <person name="Le Tacon F."/>
            <person name="Lindquist E.A."/>
            <person name="Lipzen A."/>
            <person name="Malagnac F."/>
            <person name="Mello A."/>
            <person name="Molinier V."/>
            <person name="Miyauchi S."/>
            <person name="Poulain J."/>
            <person name="Riccioni C."/>
            <person name="Rubini A."/>
            <person name="Sitrit Y."/>
            <person name="Splivallo R."/>
            <person name="Traeger S."/>
            <person name="Wang M."/>
            <person name="Zifcakova L."/>
            <person name="Wipf D."/>
            <person name="Zambonelli A."/>
            <person name="Paolocci F."/>
            <person name="Nowrousian M."/>
            <person name="Ottonello S."/>
            <person name="Baldrian P."/>
            <person name="Spatafora J.W."/>
            <person name="Henrissat B."/>
            <person name="Nagy L.G."/>
            <person name="Aury J.M."/>
            <person name="Wincker P."/>
            <person name="Grigoriev I.V."/>
            <person name="Bonfante P."/>
            <person name="Martin F.M."/>
        </authorList>
    </citation>
    <scope>NUCLEOTIDE SEQUENCE [LARGE SCALE GENOMIC DNA]</scope>
    <source>
        <strain evidence="1 2">ATCC MYA-4762</strain>
    </source>
</reference>
<evidence type="ECO:0000313" key="2">
    <source>
        <dbReference type="Proteomes" id="UP000267821"/>
    </source>
</evidence>
<dbReference type="InParanoid" id="A0A3N4LY51"/>
<accession>A0A3N4LY51</accession>
<evidence type="ECO:0000313" key="1">
    <source>
        <dbReference type="EMBL" id="RPB27807.1"/>
    </source>
</evidence>
<dbReference type="OrthoDB" id="10328656at2759"/>
<name>A0A3N4LY51_9PEZI</name>
<dbReference type="Proteomes" id="UP000267821">
    <property type="component" value="Unassembled WGS sequence"/>
</dbReference>
<proteinExistence type="predicted"/>
<dbReference type="EMBL" id="ML121530">
    <property type="protein sequence ID" value="RPB27807.1"/>
    <property type="molecule type" value="Genomic_DNA"/>
</dbReference>